<proteinExistence type="inferred from homology"/>
<dbReference type="PANTHER" id="PTHR43544">
    <property type="entry name" value="SHORT-CHAIN DEHYDROGENASE/REDUCTASE"/>
    <property type="match status" value="1"/>
</dbReference>
<reference evidence="2 3" key="1">
    <citation type="submission" date="2024-02" db="EMBL/GenBank/DDBJ databases">
        <title>Chromosome-level genome assembly of the Eurasian Minnow (Phoxinus phoxinus).</title>
        <authorList>
            <person name="Oriowo T.O."/>
            <person name="Martin S."/>
            <person name="Stange M."/>
            <person name="Chrysostomakis Y."/>
            <person name="Brown T."/>
            <person name="Winkler S."/>
            <person name="Kukowka S."/>
            <person name="Myers E.W."/>
            <person name="Bohne A."/>
        </authorList>
    </citation>
    <scope>NUCLEOTIDE SEQUENCE [LARGE SCALE GENOMIC DNA]</scope>
    <source>
        <strain evidence="2">ZFMK-TIS-60720</strain>
        <tissue evidence="2">Whole Organism</tissue>
    </source>
</reference>
<protein>
    <recommendedName>
        <fullName evidence="4">C-factor</fullName>
    </recommendedName>
</protein>
<dbReference type="InterPro" id="IPR002347">
    <property type="entry name" value="SDR_fam"/>
</dbReference>
<dbReference type="GO" id="GO:0005737">
    <property type="term" value="C:cytoplasm"/>
    <property type="evidence" value="ECO:0007669"/>
    <property type="project" value="TreeGrafter"/>
</dbReference>
<comment type="caution">
    <text evidence="2">The sequence shown here is derived from an EMBL/GenBank/DDBJ whole genome shotgun (WGS) entry which is preliminary data.</text>
</comment>
<evidence type="ECO:0000313" key="3">
    <source>
        <dbReference type="Proteomes" id="UP001364617"/>
    </source>
</evidence>
<name>A0AAN9DN33_9TELE</name>
<organism evidence="2 3">
    <name type="scientific">Phoxinus phoxinus</name>
    <name type="common">Eurasian minnow</name>
    <dbReference type="NCBI Taxonomy" id="58324"/>
    <lineage>
        <taxon>Eukaryota</taxon>
        <taxon>Metazoa</taxon>
        <taxon>Chordata</taxon>
        <taxon>Craniata</taxon>
        <taxon>Vertebrata</taxon>
        <taxon>Euteleostomi</taxon>
        <taxon>Actinopterygii</taxon>
        <taxon>Neopterygii</taxon>
        <taxon>Teleostei</taxon>
        <taxon>Ostariophysi</taxon>
        <taxon>Cypriniformes</taxon>
        <taxon>Leuciscidae</taxon>
        <taxon>Phoxininae</taxon>
        <taxon>Phoxinus</taxon>
    </lineage>
</organism>
<sequence>MAALKACSALVTGANRGLGLEMVKQLLEAHCSQIFAACRDPDGTNSEALRELAKKHPGVVTLVKLDVADPCSIKESVKKVGSLLGKNGLNLIINNAAVLPSKSMWTTTVEDMIQAFNTNVIGPLFVIREYLPYLRAAAKASGKPGMSCDKAAVINISSDAASMIIMPSLPEPFPLFPYSISKAGLNMLTVYTARDLKADEILCISIHPGYVKTDMGGDKAHIDTRTSVEGMLRVFGSLTENQHGGFVDYTGKTMPW</sequence>
<dbReference type="Proteomes" id="UP001364617">
    <property type="component" value="Unassembled WGS sequence"/>
</dbReference>
<dbReference type="InterPro" id="IPR051468">
    <property type="entry name" value="Fungal_SecMetab_SDRs"/>
</dbReference>
<evidence type="ECO:0000256" key="1">
    <source>
        <dbReference type="RuleBase" id="RU000363"/>
    </source>
</evidence>
<dbReference type="SUPFAM" id="SSF51735">
    <property type="entry name" value="NAD(P)-binding Rossmann-fold domains"/>
    <property type="match status" value="1"/>
</dbReference>
<accession>A0AAN9DN33</accession>
<dbReference type="AlphaFoldDB" id="A0AAN9DN33"/>
<dbReference type="PRINTS" id="PR00081">
    <property type="entry name" value="GDHRDH"/>
</dbReference>
<gene>
    <name evidence="2" type="ORF">R3I93_002310</name>
</gene>
<dbReference type="Gene3D" id="3.40.50.720">
    <property type="entry name" value="NAD(P)-binding Rossmann-like Domain"/>
    <property type="match status" value="1"/>
</dbReference>
<keyword evidence="3" id="KW-1185">Reference proteome</keyword>
<dbReference type="PRINTS" id="PR00080">
    <property type="entry name" value="SDRFAMILY"/>
</dbReference>
<evidence type="ECO:0000313" key="2">
    <source>
        <dbReference type="EMBL" id="KAK7175363.1"/>
    </source>
</evidence>
<dbReference type="PANTHER" id="PTHR43544:SF33">
    <property type="entry name" value="C-FACTOR"/>
    <property type="match status" value="1"/>
</dbReference>
<dbReference type="InterPro" id="IPR036291">
    <property type="entry name" value="NAD(P)-bd_dom_sf"/>
</dbReference>
<dbReference type="GO" id="GO:0016491">
    <property type="term" value="F:oxidoreductase activity"/>
    <property type="evidence" value="ECO:0007669"/>
    <property type="project" value="TreeGrafter"/>
</dbReference>
<dbReference type="EMBL" id="JAYKXH010000002">
    <property type="protein sequence ID" value="KAK7175363.1"/>
    <property type="molecule type" value="Genomic_DNA"/>
</dbReference>
<comment type="similarity">
    <text evidence="1">Belongs to the short-chain dehydrogenases/reductases (SDR) family.</text>
</comment>
<evidence type="ECO:0008006" key="4">
    <source>
        <dbReference type="Google" id="ProtNLM"/>
    </source>
</evidence>
<dbReference type="CDD" id="cd05325">
    <property type="entry name" value="carb_red_sniffer_like_SDR_c"/>
    <property type="match status" value="1"/>
</dbReference>
<dbReference type="Pfam" id="PF00106">
    <property type="entry name" value="adh_short"/>
    <property type="match status" value="1"/>
</dbReference>